<evidence type="ECO:0000256" key="2">
    <source>
        <dbReference type="ARBA" id="ARBA00007104"/>
    </source>
</evidence>
<evidence type="ECO:0000256" key="6">
    <source>
        <dbReference type="ARBA" id="ARBA00023136"/>
    </source>
</evidence>
<dbReference type="Pfam" id="PF01105">
    <property type="entry name" value="EMP24_GP25L"/>
    <property type="match status" value="1"/>
</dbReference>
<dbReference type="EMBL" id="LPNL01000009">
    <property type="protein sequence ID" value="OEJ81647.1"/>
    <property type="molecule type" value="Genomic_DNA"/>
</dbReference>
<dbReference type="GO" id="GO:0016020">
    <property type="term" value="C:membrane"/>
    <property type="evidence" value="ECO:0007669"/>
    <property type="project" value="UniProtKB-SubCell"/>
</dbReference>
<feature type="transmembrane region" description="Helical" evidence="8">
    <location>
        <begin position="218"/>
        <end position="237"/>
    </location>
</feature>
<evidence type="ECO:0000256" key="8">
    <source>
        <dbReference type="SAM" id="Phobius"/>
    </source>
</evidence>
<dbReference type="GO" id="GO:0005737">
    <property type="term" value="C:cytoplasm"/>
    <property type="evidence" value="ECO:0007669"/>
    <property type="project" value="GOC"/>
</dbReference>
<name>A0A1E5R412_9ASCO</name>
<evidence type="ECO:0000313" key="11">
    <source>
        <dbReference type="EMBL" id="OEJ81647.1"/>
    </source>
</evidence>
<keyword evidence="6 8" id="KW-0472">Membrane</keyword>
<evidence type="ECO:0000256" key="3">
    <source>
        <dbReference type="ARBA" id="ARBA00022692"/>
    </source>
</evidence>
<dbReference type="Proteomes" id="UP000095605">
    <property type="component" value="Unassembled WGS sequence"/>
</dbReference>
<evidence type="ECO:0000259" key="10">
    <source>
        <dbReference type="PROSITE" id="PS50866"/>
    </source>
</evidence>
<dbReference type="PROSITE" id="PS50866">
    <property type="entry name" value="GOLD"/>
    <property type="match status" value="1"/>
</dbReference>
<dbReference type="OrthoDB" id="3427at2759"/>
<dbReference type="PANTHER" id="PTHR22811">
    <property type="entry name" value="TRANSMEMBRANE EMP24 DOMAIN-CONTAINING PROTEIN"/>
    <property type="match status" value="1"/>
</dbReference>
<gene>
    <name evidence="11" type="ORF">AWRI3578_g4074</name>
</gene>
<feature type="signal peptide" evidence="9">
    <location>
        <begin position="1"/>
        <end position="17"/>
    </location>
</feature>
<comment type="caution">
    <text evidence="11">The sequence shown here is derived from an EMBL/GenBank/DDBJ whole genome shotgun (WGS) entry which is preliminary data.</text>
</comment>
<accession>A0A1E5R412</accession>
<sequence>MLINNLILTALTITSTAKHLYIPLNKEVCFYENLEQEQILNGKVKVHFNMPEIIKNELGMKYNLNLDVKVLETFDENHMVYKQNYEFLSDSFPNKQYYQENSQEPLKENNGINHFTFTALDNGEHAICVKPFVPNFNARRLKKEGFTDKVKLYIDFEKSSLGNIMDIISQHDSKFLLSSKVKVNQILAKLKIIKMEQIKFREKYRIFLKISNDTNSRIITWGVVQVVWMTLICMYQLKFLKQLFIRHKVL</sequence>
<dbReference type="InterPro" id="IPR009038">
    <property type="entry name" value="GOLD_dom"/>
</dbReference>
<proteinExistence type="inferred from homology"/>
<comment type="similarity">
    <text evidence="2 7">Belongs to the EMP24/GP25L family.</text>
</comment>
<evidence type="ECO:0000256" key="4">
    <source>
        <dbReference type="ARBA" id="ARBA00022729"/>
    </source>
</evidence>
<protein>
    <submittedName>
        <fullName evidence="11">Protein ERP5</fullName>
    </submittedName>
</protein>
<dbReference type="InterPro" id="IPR015720">
    <property type="entry name" value="Emp24-like"/>
</dbReference>
<reference evidence="12" key="1">
    <citation type="journal article" date="2016" name="Genome Announc.">
        <title>Genome sequences of three species of Hanseniaspora isolated from spontaneous wine fermentations.</title>
        <authorList>
            <person name="Sternes P.R."/>
            <person name="Lee D."/>
            <person name="Kutyna D.R."/>
            <person name="Borneman A.R."/>
        </authorList>
    </citation>
    <scope>NUCLEOTIDE SEQUENCE [LARGE SCALE GENOMIC DNA]</scope>
    <source>
        <strain evidence="12">AWRI3578</strain>
    </source>
</reference>
<evidence type="ECO:0000256" key="7">
    <source>
        <dbReference type="RuleBase" id="RU003827"/>
    </source>
</evidence>
<dbReference type="GO" id="GO:0006888">
    <property type="term" value="P:endoplasmic reticulum to Golgi vesicle-mediated transport"/>
    <property type="evidence" value="ECO:0007669"/>
    <property type="project" value="UniProtKB-ARBA"/>
</dbReference>
<comment type="subcellular location">
    <subcellularLocation>
        <location evidence="1 7">Membrane</location>
        <topology evidence="1 7">Single-pass type I membrane protein</topology>
    </subcellularLocation>
</comment>
<dbReference type="SMART" id="SM01190">
    <property type="entry name" value="EMP24_GP25L"/>
    <property type="match status" value="1"/>
</dbReference>
<feature type="domain" description="GOLD" evidence="10">
    <location>
        <begin position="27"/>
        <end position="156"/>
    </location>
</feature>
<organism evidence="11 12">
    <name type="scientific">Hanseniaspora opuntiae</name>
    <dbReference type="NCBI Taxonomy" id="211096"/>
    <lineage>
        <taxon>Eukaryota</taxon>
        <taxon>Fungi</taxon>
        <taxon>Dikarya</taxon>
        <taxon>Ascomycota</taxon>
        <taxon>Saccharomycotina</taxon>
        <taxon>Saccharomycetes</taxon>
        <taxon>Saccharomycodales</taxon>
        <taxon>Saccharomycodaceae</taxon>
        <taxon>Hanseniaspora</taxon>
    </lineage>
</organism>
<feature type="chain" id="PRO_5009184594" evidence="9">
    <location>
        <begin position="18"/>
        <end position="250"/>
    </location>
</feature>
<keyword evidence="5 8" id="KW-1133">Transmembrane helix</keyword>
<dbReference type="AlphaFoldDB" id="A0A1E5R412"/>
<evidence type="ECO:0000256" key="5">
    <source>
        <dbReference type="ARBA" id="ARBA00022989"/>
    </source>
</evidence>
<evidence type="ECO:0000256" key="1">
    <source>
        <dbReference type="ARBA" id="ARBA00004479"/>
    </source>
</evidence>
<evidence type="ECO:0000313" key="12">
    <source>
        <dbReference type="Proteomes" id="UP000095605"/>
    </source>
</evidence>
<evidence type="ECO:0000256" key="9">
    <source>
        <dbReference type="SAM" id="SignalP"/>
    </source>
</evidence>
<keyword evidence="3 7" id="KW-0812">Transmembrane</keyword>
<keyword evidence="4 9" id="KW-0732">Signal</keyword>
<keyword evidence="12" id="KW-1185">Reference proteome</keyword>